<gene>
    <name evidence="1" type="ORF">DRI96_06165</name>
</gene>
<evidence type="ECO:0000313" key="2">
    <source>
        <dbReference type="Proteomes" id="UP000267654"/>
    </source>
</evidence>
<dbReference type="GO" id="GO:0016811">
    <property type="term" value="F:hydrolase activity, acting on carbon-nitrogen (but not peptide) bonds, in linear amides"/>
    <property type="evidence" value="ECO:0007669"/>
    <property type="project" value="TreeGrafter"/>
</dbReference>
<dbReference type="InterPro" id="IPR003737">
    <property type="entry name" value="GlcNAc_PI_deacetylase-related"/>
</dbReference>
<dbReference type="PANTHER" id="PTHR12993">
    <property type="entry name" value="N-ACETYLGLUCOSAMINYL-PHOSPHATIDYLINOSITOL DE-N-ACETYLASE-RELATED"/>
    <property type="match status" value="1"/>
</dbReference>
<evidence type="ECO:0008006" key="3">
    <source>
        <dbReference type="Google" id="ProtNLM"/>
    </source>
</evidence>
<dbReference type="PANTHER" id="PTHR12993:SF30">
    <property type="entry name" value="N-ACETYL-ALPHA-D-GLUCOSAMINYL L-MALATE DEACETYLASE 1"/>
    <property type="match status" value="1"/>
</dbReference>
<dbReference type="Pfam" id="PF02585">
    <property type="entry name" value="PIG-L"/>
    <property type="match status" value="1"/>
</dbReference>
<accession>A0A662D9C8</accession>
<dbReference type="Proteomes" id="UP000267654">
    <property type="component" value="Unassembled WGS sequence"/>
</dbReference>
<dbReference type="EMBL" id="QMQB01000243">
    <property type="protein sequence ID" value="RLE11458.1"/>
    <property type="molecule type" value="Genomic_DNA"/>
</dbReference>
<dbReference type="SUPFAM" id="SSF102588">
    <property type="entry name" value="LmbE-like"/>
    <property type="match status" value="1"/>
</dbReference>
<dbReference type="InterPro" id="IPR024078">
    <property type="entry name" value="LmbE-like_dom_sf"/>
</dbReference>
<evidence type="ECO:0000313" key="1">
    <source>
        <dbReference type="EMBL" id="RLE11458.1"/>
    </source>
</evidence>
<protein>
    <recommendedName>
        <fullName evidence="3">PIG-L family deacetylase</fullName>
    </recommendedName>
</protein>
<reference evidence="1 2" key="1">
    <citation type="submission" date="2018-06" db="EMBL/GenBank/DDBJ databases">
        <title>Extensive metabolic versatility and redundancy in microbially diverse, dynamic hydrothermal sediments.</title>
        <authorList>
            <person name="Dombrowski N."/>
            <person name="Teske A."/>
            <person name="Baker B.J."/>
        </authorList>
    </citation>
    <scope>NUCLEOTIDE SEQUENCE [LARGE SCALE GENOMIC DNA]</scope>
    <source>
        <strain evidence="1">B19_G9</strain>
    </source>
</reference>
<dbReference type="AlphaFoldDB" id="A0A662D9C8"/>
<comment type="caution">
    <text evidence="1">The sequence shown here is derived from an EMBL/GenBank/DDBJ whole genome shotgun (WGS) entry which is preliminary data.</text>
</comment>
<organism evidence="1 2">
    <name type="scientific">Aerophobetes bacterium</name>
    <dbReference type="NCBI Taxonomy" id="2030807"/>
    <lineage>
        <taxon>Bacteria</taxon>
        <taxon>Candidatus Aerophobota</taxon>
    </lineage>
</organism>
<proteinExistence type="predicted"/>
<name>A0A662D9C8_UNCAE</name>
<sequence>MDKLRILAVSAHPGDLEILCGGTLAKYTKLGHKVIVAHLLNGNKGHYEMDSKELARVRKEETENAAQIIGTEILSLGFSDGELFSNLETRKKVIDLIRQVKPDVIITHTPRDICQIPYY</sequence>
<dbReference type="Gene3D" id="3.40.50.10320">
    <property type="entry name" value="LmbE-like"/>
    <property type="match status" value="1"/>
</dbReference>